<proteinExistence type="inferred from homology"/>
<comment type="function">
    <text evidence="1">Catalyzes the methylation of 5-carboxymethoxyuridine (cmo5U) to form 5-methoxycarbonylmethoxyuridine (mcmo5U) at position 34 in tRNAs.</text>
</comment>
<organism evidence="2 3">
    <name type="scientific">Alteromonas pelagimontana</name>
    <dbReference type="NCBI Taxonomy" id="1858656"/>
    <lineage>
        <taxon>Bacteria</taxon>
        <taxon>Pseudomonadati</taxon>
        <taxon>Pseudomonadota</taxon>
        <taxon>Gammaproteobacteria</taxon>
        <taxon>Alteromonadales</taxon>
        <taxon>Alteromonadaceae</taxon>
        <taxon>Alteromonas/Salinimonas group</taxon>
        <taxon>Alteromonas</taxon>
    </lineage>
</organism>
<dbReference type="GO" id="GO:0006400">
    <property type="term" value="P:tRNA modification"/>
    <property type="evidence" value="ECO:0007669"/>
    <property type="project" value="UniProtKB-UniRule"/>
</dbReference>
<evidence type="ECO:0000256" key="1">
    <source>
        <dbReference type="HAMAP-Rule" id="MF_02057"/>
    </source>
</evidence>
<dbReference type="PANTHER" id="PTHR43861">
    <property type="entry name" value="TRANS-ACONITATE 2-METHYLTRANSFERASE-RELATED"/>
    <property type="match status" value="1"/>
</dbReference>
<comment type="caution">
    <text evidence="1">Lacks conserved residue(s) required for the propagation of feature annotation.</text>
</comment>
<dbReference type="KEGG" id="apel:CA267_018215"/>
<protein>
    <recommendedName>
        <fullName evidence="1">tRNA 5-carboxymethoxyuridine methyltransferase</fullName>
        <ecNumber evidence="1">2.1.1.-</ecNumber>
    </recommendedName>
    <alternativeName>
        <fullName evidence="1">cmo5U methyltransferase</fullName>
    </alternativeName>
</protein>
<keyword evidence="1" id="KW-0949">S-adenosyl-L-methionine</keyword>
<dbReference type="GO" id="GO:0032259">
    <property type="term" value="P:methylation"/>
    <property type="evidence" value="ECO:0007669"/>
    <property type="project" value="UniProtKB-KW"/>
</dbReference>
<comment type="catalytic activity">
    <reaction evidence="1">
        <text>5-carboxymethoxyuridine(34) in tRNA + S-adenosyl-L-methionine = 5-methoxycarbonylmethoxyuridine(34) in tRNA + S-adenosyl-L-homocysteine</text>
        <dbReference type="Rhea" id="RHEA:54080"/>
        <dbReference type="Rhea" id="RHEA-COMP:13383"/>
        <dbReference type="Rhea" id="RHEA-COMP:13781"/>
        <dbReference type="ChEBI" id="CHEBI:57856"/>
        <dbReference type="ChEBI" id="CHEBI:59789"/>
        <dbReference type="ChEBI" id="CHEBI:136879"/>
        <dbReference type="ChEBI" id="CHEBI:138053"/>
    </reaction>
</comment>
<dbReference type="AlphaFoldDB" id="A0A6M4MIW7"/>
<dbReference type="CDD" id="cd02440">
    <property type="entry name" value="AdoMet_MTases"/>
    <property type="match status" value="1"/>
</dbReference>
<keyword evidence="1 2" id="KW-0808">Transferase</keyword>
<evidence type="ECO:0000313" key="3">
    <source>
        <dbReference type="Proteomes" id="UP000219285"/>
    </source>
</evidence>
<dbReference type="HAMAP" id="MF_02057">
    <property type="entry name" value="tRNA_methyltr_CmoM"/>
    <property type="match status" value="1"/>
</dbReference>
<comment type="similarity">
    <text evidence="1">Belongs to the class I-like SAM-binding methyltransferase superfamily. CmoM family.</text>
</comment>
<feature type="binding site" evidence="1">
    <location>
        <position position="72"/>
    </location>
    <ligand>
        <name>S-adenosyl-L-methionine</name>
        <dbReference type="ChEBI" id="CHEBI:59789"/>
    </ligand>
</feature>
<gene>
    <name evidence="1" type="primary">cmoM</name>
    <name evidence="2" type="ORF">CA267_018215</name>
</gene>
<reference evidence="3" key="1">
    <citation type="submission" date="2014-12" db="EMBL/GenBank/DDBJ databases">
        <title>Complete genome sequence of a multi-drug resistant Klebsiella pneumoniae.</title>
        <authorList>
            <person name="Hua X."/>
            <person name="Chen Q."/>
            <person name="Li X."/>
            <person name="Feng Y."/>
            <person name="Ruan Z."/>
            <person name="Yu Y."/>
        </authorList>
    </citation>
    <scope>NUCLEOTIDE SEQUENCE [LARGE SCALE GENOMIC DNA]</scope>
    <source>
        <strain evidence="3">5.12</strain>
    </source>
</reference>
<name>A0A6M4MIW7_9ALTE</name>
<dbReference type="InterPro" id="IPR033664">
    <property type="entry name" value="Cmo5U_methylTrfase"/>
</dbReference>
<dbReference type="EC" id="2.1.1.-" evidence="1"/>
<feature type="binding site" evidence="1">
    <location>
        <position position="28"/>
    </location>
    <ligand>
        <name>S-adenosyl-L-methionine</name>
        <dbReference type="ChEBI" id="CHEBI:59789"/>
    </ligand>
</feature>
<dbReference type="Proteomes" id="UP000219285">
    <property type="component" value="Chromosome"/>
</dbReference>
<keyword evidence="1 2" id="KW-0489">Methyltransferase</keyword>
<feature type="binding site" evidence="1">
    <location>
        <begin position="51"/>
        <end position="52"/>
    </location>
    <ligand>
        <name>S-adenosyl-L-methionine</name>
        <dbReference type="ChEBI" id="CHEBI:59789"/>
    </ligand>
</feature>
<dbReference type="InterPro" id="IPR029063">
    <property type="entry name" value="SAM-dependent_MTases_sf"/>
</dbReference>
<dbReference type="OrthoDB" id="4697647at2"/>
<dbReference type="GO" id="GO:0097697">
    <property type="term" value="F:tRNA (5-carboxymethoxyuridine(34)-5-O)-methyltransferase activity"/>
    <property type="evidence" value="ECO:0007669"/>
    <property type="project" value="UniProtKB-UniRule"/>
</dbReference>
<reference evidence="2 3" key="2">
    <citation type="submission" date="2020-04" db="EMBL/GenBank/DDBJ databases">
        <title>Complete genome sequence of Alteromonas pelagimontana 5.12T.</title>
        <authorList>
            <person name="Sinha R.K."/>
            <person name="Krishnan K.P."/>
            <person name="Kurian J.P."/>
        </authorList>
    </citation>
    <scope>NUCLEOTIDE SEQUENCE [LARGE SCALE GENOMIC DNA]</scope>
    <source>
        <strain evidence="2 3">5.12</strain>
    </source>
</reference>
<dbReference type="RefSeq" id="WP_075609468.1">
    <property type="nucleotide sequence ID" value="NZ_CP052766.1"/>
</dbReference>
<dbReference type="Pfam" id="PF13489">
    <property type="entry name" value="Methyltransf_23"/>
    <property type="match status" value="1"/>
</dbReference>
<keyword evidence="3" id="KW-1185">Reference proteome</keyword>
<sequence>MKITDQYFDGIAAKFAKNIYGTTKGRLRHMLLIDAMMPFLANGPSKILDIGGGTGVMTKTLADLGHQVTLTDASEEVLTLAREMLADTPDVTIVQQTLDQAADLHSYDFIVCHAVLEWLARPFDAIDLIFQNMAPGKLLSLSFFNRDAALFGNALYGNFDYISRGMKVKNQVRLNPDNPLRPAEVIQHAEGTGFSVESITGIRCFHDYMKEKPSSDAVFDQLVALERQYNQTPPYCWLGKYIHLMLRKSAES</sequence>
<feature type="binding site" evidence="1">
    <location>
        <position position="113"/>
    </location>
    <ligand>
        <name>S-adenosyl-L-methionine</name>
        <dbReference type="ChEBI" id="CHEBI:59789"/>
    </ligand>
</feature>
<dbReference type="SUPFAM" id="SSF53335">
    <property type="entry name" value="S-adenosyl-L-methionine-dependent methyltransferases"/>
    <property type="match status" value="1"/>
</dbReference>
<accession>A0A6M4MIW7</accession>
<dbReference type="Gene3D" id="3.40.50.150">
    <property type="entry name" value="Vaccinia Virus protein VP39"/>
    <property type="match status" value="1"/>
</dbReference>
<evidence type="ECO:0000313" key="2">
    <source>
        <dbReference type="EMBL" id="QJR82550.1"/>
    </source>
</evidence>
<keyword evidence="1" id="KW-0819">tRNA processing</keyword>
<dbReference type="EMBL" id="CP052766">
    <property type="protein sequence ID" value="QJR82550.1"/>
    <property type="molecule type" value="Genomic_DNA"/>
</dbReference>